<organism evidence="2 3">
    <name type="scientific">Streblomastix strix</name>
    <dbReference type="NCBI Taxonomy" id="222440"/>
    <lineage>
        <taxon>Eukaryota</taxon>
        <taxon>Metamonada</taxon>
        <taxon>Preaxostyla</taxon>
        <taxon>Oxymonadida</taxon>
        <taxon>Streblomastigidae</taxon>
        <taxon>Streblomastix</taxon>
    </lineage>
</organism>
<evidence type="ECO:0000256" key="1">
    <source>
        <dbReference type="SAM" id="MobiDB-lite"/>
    </source>
</evidence>
<protein>
    <submittedName>
        <fullName evidence="2">Uncharacterized protein</fullName>
    </submittedName>
</protein>
<name>A0A5J4X8X7_9EUKA</name>
<reference evidence="2 3" key="1">
    <citation type="submission" date="2019-03" db="EMBL/GenBank/DDBJ databases">
        <title>Single cell metagenomics reveals metabolic interactions within the superorganism composed of flagellate Streblomastix strix and complex community of Bacteroidetes bacteria on its surface.</title>
        <authorList>
            <person name="Treitli S.C."/>
            <person name="Kolisko M."/>
            <person name="Husnik F."/>
            <person name="Keeling P."/>
            <person name="Hampl V."/>
        </authorList>
    </citation>
    <scope>NUCLEOTIDE SEQUENCE [LARGE SCALE GENOMIC DNA]</scope>
    <source>
        <strain evidence="2">ST1C</strain>
    </source>
</reference>
<dbReference type="Proteomes" id="UP000324800">
    <property type="component" value="Unassembled WGS sequence"/>
</dbReference>
<feature type="compositionally biased region" description="Basic and acidic residues" evidence="1">
    <location>
        <begin position="1"/>
        <end position="12"/>
    </location>
</feature>
<evidence type="ECO:0000313" key="3">
    <source>
        <dbReference type="Proteomes" id="UP000324800"/>
    </source>
</evidence>
<comment type="caution">
    <text evidence="2">The sequence shown here is derived from an EMBL/GenBank/DDBJ whole genome shotgun (WGS) entry which is preliminary data.</text>
</comment>
<dbReference type="EMBL" id="SNRW01000148">
    <property type="protein sequence ID" value="KAA6403035.1"/>
    <property type="molecule type" value="Genomic_DNA"/>
</dbReference>
<accession>A0A5J4X8X7</accession>
<dbReference type="AlphaFoldDB" id="A0A5J4X8X7"/>
<evidence type="ECO:0000313" key="2">
    <source>
        <dbReference type="EMBL" id="KAA6403035.1"/>
    </source>
</evidence>
<dbReference type="OrthoDB" id="10637709at2759"/>
<sequence length="420" mass="49540">MNKEQLEEYEKQRKIRKKQERKERKIRERMREIELEKQQREAAGIMAKDEKLKKMKDYFIEKQIRQHITAQRRVDQEKQEIQKLSIAMIRYNQIEKKSAHERRLRSNPEIWKKANLFREWDGLIRLYARLAAWATATKEYKAVQLYIELQQKKELTAQSQWRIQAMISRSKQSSQQMANNLADNVISYIVARRRAEKTNSAITALEFLRHVKRSGHMVAMLKKYRFTVIQAEKITMCRTELLLLQFDNYWEKKIQEDVRSELKRLIDLCDGNPQNVLRKYLNSVKTRTVEELAILNGGGELPPQEDISIPEGGQGIGGKPKRFEVCGGPEFIQWIAVMIIQLQLSRLTATALAQLQQSQQSNNLQESRYQLIQSQVASQFTIPKRLNSVLSRETQSKFNQRETWIAQKKACIWYCRDGIP</sequence>
<gene>
    <name evidence="2" type="ORF">EZS28_001439</name>
</gene>
<proteinExistence type="predicted"/>
<feature type="region of interest" description="Disordered" evidence="1">
    <location>
        <begin position="1"/>
        <end position="26"/>
    </location>
</feature>